<evidence type="ECO:0000256" key="1">
    <source>
        <dbReference type="ARBA" id="ARBA00004050"/>
    </source>
</evidence>
<keyword evidence="9 18" id="KW-0349">Heme</keyword>
<dbReference type="GO" id="GO:0017004">
    <property type="term" value="P:cytochrome complex assembly"/>
    <property type="evidence" value="ECO:0007669"/>
    <property type="project" value="TreeGrafter"/>
</dbReference>
<accession>A0A172YH31</accession>
<dbReference type="KEGG" id="haa:A5892_14310"/>
<dbReference type="PANTHER" id="PTHR38689:SF1">
    <property type="entry name" value="SUCCINATE DEHYDROGENASE HYDROPHOBIC MEMBRANE ANCHOR SUBUNIT"/>
    <property type="match status" value="1"/>
</dbReference>
<dbReference type="InterPro" id="IPR034804">
    <property type="entry name" value="SQR/QFR_C/D"/>
</dbReference>
<evidence type="ECO:0000256" key="14">
    <source>
        <dbReference type="ARBA" id="ARBA00023004"/>
    </source>
</evidence>
<dbReference type="AlphaFoldDB" id="A0A172YH31"/>
<dbReference type="InterPro" id="IPR014312">
    <property type="entry name" value="Succ_DH_anchor"/>
</dbReference>
<evidence type="ECO:0000256" key="10">
    <source>
        <dbReference type="ARBA" id="ARBA00022692"/>
    </source>
</evidence>
<dbReference type="UniPathway" id="UPA00223"/>
<dbReference type="RefSeq" id="WP_027349962.1">
    <property type="nucleotide sequence ID" value="NZ_CP015243.1"/>
</dbReference>
<keyword evidence="10 19" id="KW-0812">Transmembrane</keyword>
<evidence type="ECO:0000256" key="17">
    <source>
        <dbReference type="PIRSR" id="PIRSR000169-1"/>
    </source>
</evidence>
<evidence type="ECO:0000256" key="16">
    <source>
        <dbReference type="PIRNR" id="PIRNR000169"/>
    </source>
</evidence>
<feature type="transmembrane region" description="Helical" evidence="19">
    <location>
        <begin position="59"/>
        <end position="79"/>
    </location>
</feature>
<dbReference type="GO" id="GO:0005886">
    <property type="term" value="C:plasma membrane"/>
    <property type="evidence" value="ECO:0007669"/>
    <property type="project" value="UniProtKB-SubCell"/>
</dbReference>
<dbReference type="GO" id="GO:0006099">
    <property type="term" value="P:tricarboxylic acid cycle"/>
    <property type="evidence" value="ECO:0007669"/>
    <property type="project" value="UniProtKB-UniRule"/>
</dbReference>
<evidence type="ECO:0000313" key="20">
    <source>
        <dbReference type="EMBL" id="ANF58503.1"/>
    </source>
</evidence>
<evidence type="ECO:0000256" key="13">
    <source>
        <dbReference type="ARBA" id="ARBA00022989"/>
    </source>
</evidence>
<feature type="binding site" evidence="17">
    <location>
        <position position="83"/>
    </location>
    <ligand>
        <name>a ubiquinone</name>
        <dbReference type="ChEBI" id="CHEBI:16389"/>
    </ligand>
</feature>
<evidence type="ECO:0000256" key="2">
    <source>
        <dbReference type="ARBA" id="ARBA00004429"/>
    </source>
</evidence>
<dbReference type="Pfam" id="PF01127">
    <property type="entry name" value="Sdh_cyt"/>
    <property type="match status" value="1"/>
</dbReference>
<reference evidence="20 21" key="1">
    <citation type="submission" date="2016-04" db="EMBL/GenBank/DDBJ databases">
        <title>Complete Genome Sequence of Halotalea alkalilenta IHB B 13600.</title>
        <authorList>
            <person name="Swarnkar M.K."/>
            <person name="Sharma A."/>
            <person name="Kaushal K."/>
            <person name="Soni R."/>
            <person name="Rana S."/>
            <person name="Singh A.K."/>
            <person name="Gulati A."/>
        </authorList>
    </citation>
    <scope>NUCLEOTIDE SEQUENCE [LARGE SCALE GENOMIC DNA]</scope>
    <source>
        <strain evidence="20 21">IHB B 13600</strain>
    </source>
</reference>
<evidence type="ECO:0000256" key="3">
    <source>
        <dbReference type="ARBA" id="ARBA00005163"/>
    </source>
</evidence>
<evidence type="ECO:0000256" key="4">
    <source>
        <dbReference type="ARBA" id="ARBA00019425"/>
    </source>
</evidence>
<keyword evidence="6 16" id="KW-1003">Cell membrane</keyword>
<feature type="transmembrane region" description="Helical" evidence="19">
    <location>
        <begin position="91"/>
        <end position="113"/>
    </location>
</feature>
<evidence type="ECO:0000256" key="6">
    <source>
        <dbReference type="ARBA" id="ARBA00022475"/>
    </source>
</evidence>
<feature type="transmembrane region" description="Helical" evidence="19">
    <location>
        <begin position="21"/>
        <end position="39"/>
    </location>
</feature>
<comment type="function">
    <text evidence="1 16">Membrane-anchoring subunit of succinate dehydrogenase (SDH).</text>
</comment>
<keyword evidence="21" id="KW-1185">Reference proteome</keyword>
<organism evidence="20 21">
    <name type="scientific">Halotalea alkalilenta</name>
    <dbReference type="NCBI Taxonomy" id="376489"/>
    <lineage>
        <taxon>Bacteria</taxon>
        <taxon>Pseudomonadati</taxon>
        <taxon>Pseudomonadota</taxon>
        <taxon>Gammaproteobacteria</taxon>
        <taxon>Oceanospirillales</taxon>
        <taxon>Halomonadaceae</taxon>
        <taxon>Halotalea</taxon>
    </lineage>
</organism>
<keyword evidence="5 16" id="KW-0813">Transport</keyword>
<dbReference type="PIRSF" id="PIRSF000169">
    <property type="entry name" value="SDH_D"/>
    <property type="match status" value="1"/>
</dbReference>
<comment type="cofactor">
    <cofactor evidence="18">
        <name>heme</name>
        <dbReference type="ChEBI" id="CHEBI:30413"/>
    </cofactor>
    <text evidence="18">The heme is bound between the two transmembrane subunits.</text>
</comment>
<evidence type="ECO:0000313" key="21">
    <source>
        <dbReference type="Proteomes" id="UP000077875"/>
    </source>
</evidence>
<dbReference type="PANTHER" id="PTHR38689">
    <property type="entry name" value="SUCCINATE DEHYDROGENASE HYDROPHOBIC MEMBRANE ANCHOR SUBUNIT"/>
    <property type="match status" value="1"/>
</dbReference>
<gene>
    <name evidence="20" type="ORF">A5892_14310</name>
</gene>
<evidence type="ECO:0000256" key="18">
    <source>
        <dbReference type="PIRSR" id="PIRSR000169-2"/>
    </source>
</evidence>
<dbReference type="InterPro" id="IPR000701">
    <property type="entry name" value="SuccDH_FuR_B_TM-su"/>
</dbReference>
<evidence type="ECO:0000256" key="8">
    <source>
        <dbReference type="ARBA" id="ARBA00022532"/>
    </source>
</evidence>
<comment type="subcellular location">
    <subcellularLocation>
        <location evidence="2 16">Cell inner membrane</location>
        <topology evidence="2 16">Multi-pass membrane protein</topology>
    </subcellularLocation>
</comment>
<dbReference type="SUPFAM" id="SSF81343">
    <property type="entry name" value="Fumarate reductase respiratory complex transmembrane subunits"/>
    <property type="match status" value="1"/>
</dbReference>
<dbReference type="EMBL" id="CP015243">
    <property type="protein sequence ID" value="ANF58503.1"/>
    <property type="molecule type" value="Genomic_DNA"/>
</dbReference>
<dbReference type="GO" id="GO:0009055">
    <property type="term" value="F:electron transfer activity"/>
    <property type="evidence" value="ECO:0007669"/>
    <property type="project" value="TreeGrafter"/>
</dbReference>
<protein>
    <recommendedName>
        <fullName evidence="4 16">Succinate dehydrogenase hydrophobic membrane anchor subunit</fullName>
    </recommendedName>
</protein>
<evidence type="ECO:0000256" key="15">
    <source>
        <dbReference type="ARBA" id="ARBA00023136"/>
    </source>
</evidence>
<evidence type="ECO:0000256" key="11">
    <source>
        <dbReference type="ARBA" id="ARBA00022723"/>
    </source>
</evidence>
<dbReference type="Gene3D" id="1.20.1300.10">
    <property type="entry name" value="Fumarate reductase/succinate dehydrogenase, transmembrane subunit"/>
    <property type="match status" value="1"/>
</dbReference>
<evidence type="ECO:0000256" key="19">
    <source>
        <dbReference type="SAM" id="Phobius"/>
    </source>
</evidence>
<keyword evidence="13 19" id="KW-1133">Transmembrane helix</keyword>
<dbReference type="GO" id="GO:0020037">
    <property type="term" value="F:heme binding"/>
    <property type="evidence" value="ECO:0007669"/>
    <property type="project" value="InterPro"/>
</dbReference>
<keyword evidence="11 18" id="KW-0479">Metal-binding</keyword>
<dbReference type="GO" id="GO:0046872">
    <property type="term" value="F:metal ion binding"/>
    <property type="evidence" value="ECO:0007669"/>
    <property type="project" value="UniProtKB-KW"/>
</dbReference>
<dbReference type="STRING" id="376489.A5892_14310"/>
<proteinExistence type="predicted"/>
<comment type="pathway">
    <text evidence="3 16">Carbohydrate metabolism; tricarboxylic acid cycle.</text>
</comment>
<name>A0A172YH31_9GAMM</name>
<evidence type="ECO:0000256" key="5">
    <source>
        <dbReference type="ARBA" id="ARBA00022448"/>
    </source>
</evidence>
<dbReference type="NCBIfam" id="TIGR02968">
    <property type="entry name" value="succ_dehyd_anc"/>
    <property type="match status" value="1"/>
</dbReference>
<feature type="binding site" description="axial binding residue" evidence="18">
    <location>
        <position position="71"/>
    </location>
    <ligand>
        <name>heme</name>
        <dbReference type="ChEBI" id="CHEBI:30413"/>
        <note>ligand shared with second transmembrane subunit</note>
    </ligand>
    <ligandPart>
        <name>Fe</name>
        <dbReference type="ChEBI" id="CHEBI:18248"/>
    </ligandPart>
</feature>
<dbReference type="CDD" id="cd03494">
    <property type="entry name" value="SQR_TypeC_SdhD"/>
    <property type="match status" value="1"/>
</dbReference>
<keyword evidence="7 16" id="KW-0997">Cell inner membrane</keyword>
<evidence type="ECO:0000256" key="9">
    <source>
        <dbReference type="ARBA" id="ARBA00022617"/>
    </source>
</evidence>
<evidence type="ECO:0000256" key="12">
    <source>
        <dbReference type="ARBA" id="ARBA00022982"/>
    </source>
</evidence>
<sequence length="115" mass="13029">MVTNVTNLGRSGLSDWLVQRASAVILALYTVFIVGYLLLHPQLDYLTWSGLFERTSMRVFTLLALLSIAAHAWIGLWTVVTDYIKWTNLRLALQAFVILALFVFVVWSVQVLWGA</sequence>
<evidence type="ECO:0000256" key="7">
    <source>
        <dbReference type="ARBA" id="ARBA00022519"/>
    </source>
</evidence>
<dbReference type="Proteomes" id="UP000077875">
    <property type="component" value="Chromosome"/>
</dbReference>
<keyword evidence="14 18" id="KW-0408">Iron</keyword>
<keyword evidence="15 16" id="KW-0472">Membrane</keyword>
<keyword evidence="12 16" id="KW-0249">Electron transport</keyword>
<keyword evidence="8 16" id="KW-0816">Tricarboxylic acid cycle</keyword>